<dbReference type="AlphaFoldDB" id="A0AAF3FLX1"/>
<dbReference type="GO" id="GO:0006083">
    <property type="term" value="P:acetate metabolic process"/>
    <property type="evidence" value="ECO:0007669"/>
    <property type="project" value="InterPro"/>
</dbReference>
<dbReference type="InterPro" id="IPR037171">
    <property type="entry name" value="NagB/RpiA_transferase-like"/>
</dbReference>
<dbReference type="PANTHER" id="PTHR21432">
    <property type="entry name" value="ACETYL-COA HYDROLASE-RELATED"/>
    <property type="match status" value="1"/>
</dbReference>
<evidence type="ECO:0008006" key="6">
    <source>
        <dbReference type="Google" id="ProtNLM"/>
    </source>
</evidence>
<evidence type="ECO:0000259" key="2">
    <source>
        <dbReference type="Pfam" id="PF02550"/>
    </source>
</evidence>
<feature type="domain" description="Acetyl-CoA hydrolase/transferase N-terminal" evidence="2">
    <location>
        <begin position="40"/>
        <end position="211"/>
    </location>
</feature>
<dbReference type="Pfam" id="PF13336">
    <property type="entry name" value="AcetylCoA_hyd_C"/>
    <property type="match status" value="1"/>
</dbReference>
<proteinExistence type="inferred from homology"/>
<dbReference type="Pfam" id="PF02550">
    <property type="entry name" value="AcetylCoA_hydro"/>
    <property type="match status" value="1"/>
</dbReference>
<evidence type="ECO:0000256" key="1">
    <source>
        <dbReference type="ARBA" id="ARBA00009632"/>
    </source>
</evidence>
<reference evidence="5" key="1">
    <citation type="submission" date="2024-02" db="UniProtKB">
        <authorList>
            <consortium name="WormBaseParasite"/>
        </authorList>
    </citation>
    <scope>IDENTIFICATION</scope>
</reference>
<dbReference type="InterPro" id="IPR026888">
    <property type="entry name" value="AcetylCoA_hyd_C"/>
</dbReference>
<protein>
    <recommendedName>
        <fullName evidence="6">Acetyl-CoA hydrolase</fullName>
    </recommendedName>
</protein>
<feature type="domain" description="Acetyl-CoA hydrolase/transferase C-terminal" evidence="3">
    <location>
        <begin position="305"/>
        <end position="459"/>
    </location>
</feature>
<dbReference type="Gene3D" id="3.40.1080.20">
    <property type="entry name" value="Acetyl-CoA hydrolase/transferase C-terminal domain"/>
    <property type="match status" value="1"/>
</dbReference>
<dbReference type="InterPro" id="IPR038460">
    <property type="entry name" value="AcetylCoA_hyd_C_sf"/>
</dbReference>
<dbReference type="PANTHER" id="PTHR21432:SF13">
    <property type="entry name" value="ACETYL-COA HYDROLASE"/>
    <property type="match status" value="1"/>
</dbReference>
<dbReference type="InterPro" id="IPR046433">
    <property type="entry name" value="ActCoA_hydro"/>
</dbReference>
<dbReference type="SUPFAM" id="SSF100950">
    <property type="entry name" value="NagB/RpiA/CoA transferase-like"/>
    <property type="match status" value="2"/>
</dbReference>
<organism evidence="4 5">
    <name type="scientific">Mesorhabditis belari</name>
    <dbReference type="NCBI Taxonomy" id="2138241"/>
    <lineage>
        <taxon>Eukaryota</taxon>
        <taxon>Metazoa</taxon>
        <taxon>Ecdysozoa</taxon>
        <taxon>Nematoda</taxon>
        <taxon>Chromadorea</taxon>
        <taxon>Rhabditida</taxon>
        <taxon>Rhabditina</taxon>
        <taxon>Rhabditomorpha</taxon>
        <taxon>Rhabditoidea</taxon>
        <taxon>Rhabditidae</taxon>
        <taxon>Mesorhabditinae</taxon>
        <taxon>Mesorhabditis</taxon>
    </lineage>
</organism>
<comment type="similarity">
    <text evidence="1">Belongs to the acetyl-CoA hydrolase/transferase family.</text>
</comment>
<dbReference type="InterPro" id="IPR003702">
    <property type="entry name" value="ActCoA_hydro_N"/>
</dbReference>
<dbReference type="GO" id="GO:0008775">
    <property type="term" value="F:acetate CoA-transferase activity"/>
    <property type="evidence" value="ECO:0007669"/>
    <property type="project" value="InterPro"/>
</dbReference>
<accession>A0AAF3FLX1</accession>
<keyword evidence="4" id="KW-1185">Reference proteome</keyword>
<dbReference type="GO" id="GO:0005739">
    <property type="term" value="C:mitochondrion"/>
    <property type="evidence" value="ECO:0007669"/>
    <property type="project" value="TreeGrafter"/>
</dbReference>
<dbReference type="Gene3D" id="3.30.750.70">
    <property type="entry name" value="4-hydroxybutyrate coenzyme like domains"/>
    <property type="match status" value="1"/>
</dbReference>
<dbReference type="Proteomes" id="UP000887575">
    <property type="component" value="Unassembled WGS sequence"/>
</dbReference>
<evidence type="ECO:0000313" key="4">
    <source>
        <dbReference type="Proteomes" id="UP000887575"/>
    </source>
</evidence>
<evidence type="ECO:0000259" key="3">
    <source>
        <dbReference type="Pfam" id="PF13336"/>
    </source>
</evidence>
<name>A0AAF3FLX1_9BILA</name>
<sequence length="471" mass="51430">MFGKKFRNLVPVIQIFRHNHGVPFAPNGRAFPISGVSTPKFVSADEAIAEIQSGAHIYIHGHAATPTEITDALCDRAATKDYKYNFHHIILSGKVRWAQPEFYGKIRSNCLFICGGMRQAVLDGAADYTPVFLVDIPKIFYDRVVPLDYAIVSVSPPDEHGYCSLGVDVDCTSAAVNSAKHLIGLVNPSMPRTFGDATIHASQFKAMVETDREIYCKGVPESIGEAEQQIGRLIAENLVDNGATLQLGIGGIPDSTLNSMRDHKDLGIHTELICDGILDLLEANVINNTKKAFMPGKSVASFAYGSRRFFDFVHNNPSFHFASCGWTNHPDIIRRNSKMTAINACIEVDLTGQVVSDSIGEKFYSGFGGQVDFITNACNGYDGKGKSILAMTSRTEKGRAKIVPTLSKGAGVVCTRAHSHYIVTEHGIASLFGKSARQRAYEMIKIAHPDDRASLEAAAFERLRVMPSPNF</sequence>
<dbReference type="WBParaSite" id="MBELARI_LOCUS8143">
    <property type="protein sequence ID" value="MBELARI_LOCUS8143"/>
    <property type="gene ID" value="MBELARI_LOCUS8143"/>
</dbReference>
<evidence type="ECO:0000313" key="5">
    <source>
        <dbReference type="WBParaSite" id="MBELARI_LOCUS8143"/>
    </source>
</evidence>
<dbReference type="Gene3D" id="3.40.1080.10">
    <property type="entry name" value="Glutaconate Coenzyme A-transferase"/>
    <property type="match status" value="1"/>
</dbReference>